<dbReference type="Gene3D" id="3.40.50.10490">
    <property type="entry name" value="Glucose-6-phosphate isomerase like protein, domain 1"/>
    <property type="match status" value="1"/>
</dbReference>
<dbReference type="GO" id="GO:1901135">
    <property type="term" value="P:carbohydrate derivative metabolic process"/>
    <property type="evidence" value="ECO:0007669"/>
    <property type="project" value="InterPro"/>
</dbReference>
<evidence type="ECO:0000259" key="1">
    <source>
        <dbReference type="PROSITE" id="PS51464"/>
    </source>
</evidence>
<proteinExistence type="predicted"/>
<keyword evidence="3" id="KW-1185">Reference proteome</keyword>
<dbReference type="InterPro" id="IPR046348">
    <property type="entry name" value="SIS_dom_sf"/>
</dbReference>
<sequence>MTEARIQQQFFESADLFYQAAEQLTRPLAAAAQMAVLTMTGGGRLFLAGAGLAQFDAQWASQLLLNRLEQDRPALCAQLLSAQLGDLQGVPAFARQLQALAHPGDLLIWVDPLGEPGVAELVLAARAQDIGIVALCGQQDGPLRDCLADTDLLIRVNHARWPRVSETHRLALHALCDAIDAQLLGLDAGV</sequence>
<protein>
    <submittedName>
        <fullName evidence="2">SIS domain-containing protein</fullName>
    </submittedName>
</protein>
<gene>
    <name evidence="2" type="ORF">I7X39_19425</name>
</gene>
<organism evidence="2 3">
    <name type="scientific">Inhella proteolytica</name>
    <dbReference type="NCBI Taxonomy" id="2795029"/>
    <lineage>
        <taxon>Bacteria</taxon>
        <taxon>Pseudomonadati</taxon>
        <taxon>Pseudomonadota</taxon>
        <taxon>Betaproteobacteria</taxon>
        <taxon>Burkholderiales</taxon>
        <taxon>Sphaerotilaceae</taxon>
        <taxon>Inhella</taxon>
    </lineage>
</organism>
<dbReference type="AlphaFoldDB" id="A0A931J5D8"/>
<dbReference type="Pfam" id="PF13580">
    <property type="entry name" value="SIS_2"/>
    <property type="match status" value="1"/>
</dbReference>
<feature type="domain" description="SIS" evidence="1">
    <location>
        <begin position="35"/>
        <end position="189"/>
    </location>
</feature>
<dbReference type="InterPro" id="IPR001347">
    <property type="entry name" value="SIS_dom"/>
</dbReference>
<dbReference type="EMBL" id="JAEDAK010000017">
    <property type="protein sequence ID" value="MBH9579068.1"/>
    <property type="molecule type" value="Genomic_DNA"/>
</dbReference>
<dbReference type="RefSeq" id="WP_198112835.1">
    <property type="nucleotide sequence ID" value="NZ_JAEDAK010000017.1"/>
</dbReference>
<dbReference type="PROSITE" id="PS51464">
    <property type="entry name" value="SIS"/>
    <property type="match status" value="1"/>
</dbReference>
<dbReference type="PANTHER" id="PTHR30390">
    <property type="entry name" value="SEDOHEPTULOSE 7-PHOSPHATE ISOMERASE / DNAA INITIATOR-ASSOCIATING FACTOR FOR REPLICATION INITIATION"/>
    <property type="match status" value="1"/>
</dbReference>
<dbReference type="SUPFAM" id="SSF53697">
    <property type="entry name" value="SIS domain"/>
    <property type="match status" value="1"/>
</dbReference>
<dbReference type="Proteomes" id="UP000613266">
    <property type="component" value="Unassembled WGS sequence"/>
</dbReference>
<dbReference type="GO" id="GO:0097367">
    <property type="term" value="F:carbohydrate derivative binding"/>
    <property type="evidence" value="ECO:0007669"/>
    <property type="project" value="InterPro"/>
</dbReference>
<evidence type="ECO:0000313" key="3">
    <source>
        <dbReference type="Proteomes" id="UP000613266"/>
    </source>
</evidence>
<evidence type="ECO:0000313" key="2">
    <source>
        <dbReference type="EMBL" id="MBH9579068.1"/>
    </source>
</evidence>
<comment type="caution">
    <text evidence="2">The sequence shown here is derived from an EMBL/GenBank/DDBJ whole genome shotgun (WGS) entry which is preliminary data.</text>
</comment>
<reference evidence="2" key="1">
    <citation type="submission" date="2020-12" db="EMBL/GenBank/DDBJ databases">
        <title>The genome sequence of Inhella sp. 1Y17.</title>
        <authorList>
            <person name="Liu Y."/>
        </authorList>
    </citation>
    <scope>NUCLEOTIDE SEQUENCE</scope>
    <source>
        <strain evidence="2">1Y17</strain>
    </source>
</reference>
<name>A0A931J5D8_9BURK</name>
<accession>A0A931J5D8</accession>
<dbReference type="InterPro" id="IPR050099">
    <property type="entry name" value="SIS_GmhA/DiaA_subfam"/>
</dbReference>
<dbReference type="PANTHER" id="PTHR30390:SF6">
    <property type="entry name" value="DNAA INITIATOR-ASSOCIATING PROTEIN DIAA"/>
    <property type="match status" value="1"/>
</dbReference>